<protein>
    <submittedName>
        <fullName evidence="2">NAD(P)/FAD-dependent oxidoreductase</fullName>
    </submittedName>
</protein>
<evidence type="ECO:0000313" key="3">
    <source>
        <dbReference type="Proteomes" id="UP000757103"/>
    </source>
</evidence>
<dbReference type="Proteomes" id="UP000757103">
    <property type="component" value="Unassembled WGS sequence"/>
</dbReference>
<evidence type="ECO:0000259" key="1">
    <source>
        <dbReference type="Pfam" id="PF01593"/>
    </source>
</evidence>
<dbReference type="GO" id="GO:0005829">
    <property type="term" value="C:cytosol"/>
    <property type="evidence" value="ECO:0007669"/>
    <property type="project" value="TreeGrafter"/>
</dbReference>
<dbReference type="Pfam" id="PF01593">
    <property type="entry name" value="Amino_oxidase"/>
    <property type="match status" value="1"/>
</dbReference>
<dbReference type="GO" id="GO:0008767">
    <property type="term" value="F:UDP-galactopyranose mutase activity"/>
    <property type="evidence" value="ECO:0007669"/>
    <property type="project" value="TreeGrafter"/>
</dbReference>
<dbReference type="NCBIfam" id="NF005549">
    <property type="entry name" value="PRK07208.1-5"/>
    <property type="match status" value="1"/>
</dbReference>
<dbReference type="AlphaFoldDB" id="A0A921SUQ7"/>
<name>A0A921SUQ7_9BACT</name>
<dbReference type="Gene3D" id="3.50.50.60">
    <property type="entry name" value="FAD/NAD(P)-binding domain"/>
    <property type="match status" value="1"/>
</dbReference>
<dbReference type="PANTHER" id="PTHR21197">
    <property type="entry name" value="UDP-GALACTOPYRANOSE MUTASE"/>
    <property type="match status" value="1"/>
</dbReference>
<dbReference type="EMBL" id="DYUD01000017">
    <property type="protein sequence ID" value="HJG88941.1"/>
    <property type="molecule type" value="Genomic_DNA"/>
</dbReference>
<dbReference type="GO" id="GO:0016491">
    <property type="term" value="F:oxidoreductase activity"/>
    <property type="evidence" value="ECO:0007669"/>
    <property type="project" value="InterPro"/>
</dbReference>
<evidence type="ECO:0000313" key="2">
    <source>
        <dbReference type="EMBL" id="HJG88941.1"/>
    </source>
</evidence>
<reference evidence="2" key="2">
    <citation type="submission" date="2021-09" db="EMBL/GenBank/DDBJ databases">
        <authorList>
            <person name="Gilroy R."/>
        </authorList>
    </citation>
    <scope>NUCLEOTIDE SEQUENCE</scope>
    <source>
        <strain evidence="2">CHK121-7720</strain>
    </source>
</reference>
<dbReference type="PRINTS" id="PR00419">
    <property type="entry name" value="ADXRDTASE"/>
</dbReference>
<feature type="domain" description="Amine oxidase" evidence="1">
    <location>
        <begin position="19"/>
        <end position="442"/>
    </location>
</feature>
<organism evidence="2 3">
    <name type="scientific">Barnesiella viscericola</name>
    <dbReference type="NCBI Taxonomy" id="397865"/>
    <lineage>
        <taxon>Bacteria</taxon>
        <taxon>Pseudomonadati</taxon>
        <taxon>Bacteroidota</taxon>
        <taxon>Bacteroidia</taxon>
        <taxon>Bacteroidales</taxon>
        <taxon>Barnesiellaceae</taxon>
        <taxon>Barnesiella</taxon>
    </lineage>
</organism>
<dbReference type="NCBIfam" id="NF005548">
    <property type="entry name" value="PRK07208.1-4"/>
    <property type="match status" value="1"/>
</dbReference>
<dbReference type="RefSeq" id="WP_273305959.1">
    <property type="nucleotide sequence ID" value="NZ_DYUD01000017.1"/>
</dbReference>
<gene>
    <name evidence="2" type="ORF">K8U91_05645</name>
</gene>
<reference evidence="2" key="1">
    <citation type="journal article" date="2021" name="PeerJ">
        <title>Extensive microbial diversity within the chicken gut microbiome revealed by metagenomics and culture.</title>
        <authorList>
            <person name="Gilroy R."/>
            <person name="Ravi A."/>
            <person name="Getino M."/>
            <person name="Pursley I."/>
            <person name="Horton D.L."/>
            <person name="Alikhan N.F."/>
            <person name="Baker D."/>
            <person name="Gharbi K."/>
            <person name="Hall N."/>
            <person name="Watson M."/>
            <person name="Adriaenssens E.M."/>
            <person name="Foster-Nyarko E."/>
            <person name="Jarju S."/>
            <person name="Secka A."/>
            <person name="Antonio M."/>
            <person name="Oren A."/>
            <person name="Chaudhuri R.R."/>
            <person name="La Ragione R."/>
            <person name="Hildebrand F."/>
            <person name="Pallen M.J."/>
        </authorList>
    </citation>
    <scope>NUCLEOTIDE SEQUENCE</scope>
    <source>
        <strain evidence="2">CHK121-7720</strain>
    </source>
</reference>
<dbReference type="NCBIfam" id="NF005546">
    <property type="entry name" value="PRK07208.1-2"/>
    <property type="match status" value="1"/>
</dbReference>
<dbReference type="PANTHER" id="PTHR21197:SF0">
    <property type="entry name" value="UDP-GALACTOPYRANOSE MUTASE"/>
    <property type="match status" value="1"/>
</dbReference>
<dbReference type="InterPro" id="IPR036188">
    <property type="entry name" value="FAD/NAD-bd_sf"/>
</dbReference>
<accession>A0A921SUQ7</accession>
<proteinExistence type="predicted"/>
<sequence length="526" mass="60442">MSATDKKQKQAVIAGAGPAGLTGAYELLKHTDIHPVVFEESGEIGGISRTVRYHGNRMDIGGHRFFSKSQRVTDWWDEIMPLQGAPSLDDKLLHTTDKTFAANGPDPEQCDRVMLVRNRISRIFYLHKFFDYPISLKWQTFANMGLVRTIEAGCGYLWSVFFKKPETSLENFYINRFGKPLYRMFFEDYTEKVWGVHPSKLGADWGAQRVKGLSIFAILKDMLKKSFSKKENMKEVETSLIEQFVYPKLGPGQLWETVADEVRQRGGEVITETPVKEIHVENNRVTSVTVENAQGERREVPCDYLLSSLPLKDLVQSIRGIEVPDEVKRIAGNLPYRDFITVGLLMKRLSIDNQTRIKTFANRIPDTWIYIQERDVRIGRLQVFNNWSPYLVKNYENTVWIGLEYFCTEGDAFWQMDDRAFIDMAVGELAKIGIIDPADVLDSVRIKVKKAYPSYFGSYYELDRVKEFLNGIENLWCIGRNGQHRYNNMDHSMMTAMVAVDHIAAGNTDKSAVWSVNTEEEYHESK</sequence>
<comment type="caution">
    <text evidence="2">The sequence shown here is derived from an EMBL/GenBank/DDBJ whole genome shotgun (WGS) entry which is preliminary data.</text>
</comment>
<dbReference type="SUPFAM" id="SSF51905">
    <property type="entry name" value="FAD/NAD(P)-binding domain"/>
    <property type="match status" value="1"/>
</dbReference>
<dbReference type="GO" id="GO:0050660">
    <property type="term" value="F:flavin adenine dinucleotide binding"/>
    <property type="evidence" value="ECO:0007669"/>
    <property type="project" value="TreeGrafter"/>
</dbReference>
<dbReference type="InterPro" id="IPR002937">
    <property type="entry name" value="Amino_oxidase"/>
</dbReference>